<evidence type="ECO:0000313" key="11">
    <source>
        <dbReference type="EMBL" id="SEJ37112.1"/>
    </source>
</evidence>
<dbReference type="InterPro" id="IPR036691">
    <property type="entry name" value="Endo/exonu/phosph_ase_sf"/>
</dbReference>
<keyword evidence="3" id="KW-0540">Nuclease</keyword>
<dbReference type="GO" id="GO:0006281">
    <property type="term" value="P:DNA repair"/>
    <property type="evidence" value="ECO:0007669"/>
    <property type="project" value="UniProtKB-KW"/>
</dbReference>
<comment type="cofactor">
    <cofactor evidence="1">
        <name>Mn(2+)</name>
        <dbReference type="ChEBI" id="CHEBI:29035"/>
    </cofactor>
</comment>
<dbReference type="Pfam" id="PF03372">
    <property type="entry name" value="Exo_endo_phos"/>
    <property type="match status" value="1"/>
</dbReference>
<proteinExistence type="predicted"/>
<dbReference type="GO" id="GO:0046872">
    <property type="term" value="F:metal ion binding"/>
    <property type="evidence" value="ECO:0007669"/>
    <property type="project" value="UniProtKB-KW"/>
</dbReference>
<evidence type="ECO:0000259" key="10">
    <source>
        <dbReference type="Pfam" id="PF03372"/>
    </source>
</evidence>
<evidence type="ECO:0000256" key="4">
    <source>
        <dbReference type="ARBA" id="ARBA00022723"/>
    </source>
</evidence>
<feature type="transmembrane region" description="Helical" evidence="9">
    <location>
        <begin position="60"/>
        <end position="80"/>
    </location>
</feature>
<evidence type="ECO:0000256" key="3">
    <source>
        <dbReference type="ARBA" id="ARBA00022722"/>
    </source>
</evidence>
<keyword evidence="5" id="KW-0227">DNA damage</keyword>
<dbReference type="InterPro" id="IPR051547">
    <property type="entry name" value="TDP2-like"/>
</dbReference>
<dbReference type="AlphaFoldDB" id="A0A1H6YIS7"/>
<keyword evidence="9" id="KW-0472">Membrane</keyword>
<evidence type="ECO:0000256" key="1">
    <source>
        <dbReference type="ARBA" id="ARBA00001936"/>
    </source>
</evidence>
<dbReference type="RefSeq" id="WP_177183130.1">
    <property type="nucleotide sequence ID" value="NZ_FNZA01000007.1"/>
</dbReference>
<keyword evidence="8" id="KW-0234">DNA repair</keyword>
<keyword evidence="6" id="KW-0378">Hydrolase</keyword>
<dbReference type="SUPFAM" id="SSF56219">
    <property type="entry name" value="DNase I-like"/>
    <property type="match status" value="1"/>
</dbReference>
<evidence type="ECO:0000256" key="9">
    <source>
        <dbReference type="SAM" id="Phobius"/>
    </source>
</evidence>
<feature type="transmembrane region" description="Helical" evidence="9">
    <location>
        <begin position="32"/>
        <end position="53"/>
    </location>
</feature>
<feature type="domain" description="Endonuclease/exonuclease/phosphatase" evidence="10">
    <location>
        <begin position="91"/>
        <end position="301"/>
    </location>
</feature>
<keyword evidence="9" id="KW-0812">Transmembrane</keyword>
<organism evidence="11 12">
    <name type="scientific">Deinococcus reticulitermitis</name>
    <dbReference type="NCBI Taxonomy" id="856736"/>
    <lineage>
        <taxon>Bacteria</taxon>
        <taxon>Thermotogati</taxon>
        <taxon>Deinococcota</taxon>
        <taxon>Deinococci</taxon>
        <taxon>Deinococcales</taxon>
        <taxon>Deinococcaceae</taxon>
        <taxon>Deinococcus</taxon>
    </lineage>
</organism>
<dbReference type="Proteomes" id="UP000199223">
    <property type="component" value="Unassembled WGS sequence"/>
</dbReference>
<dbReference type="InterPro" id="IPR005135">
    <property type="entry name" value="Endo/exonuclease/phosphatase"/>
</dbReference>
<evidence type="ECO:0000256" key="5">
    <source>
        <dbReference type="ARBA" id="ARBA00022763"/>
    </source>
</evidence>
<dbReference type="PANTHER" id="PTHR15822:SF4">
    <property type="entry name" value="TYROSYL-DNA PHOSPHODIESTERASE 2"/>
    <property type="match status" value="1"/>
</dbReference>
<dbReference type="EMBL" id="FNZA01000007">
    <property type="protein sequence ID" value="SEJ37112.1"/>
    <property type="molecule type" value="Genomic_DNA"/>
</dbReference>
<keyword evidence="12" id="KW-1185">Reference proteome</keyword>
<evidence type="ECO:0000256" key="8">
    <source>
        <dbReference type="ARBA" id="ARBA00023204"/>
    </source>
</evidence>
<accession>A0A1H6YIS7</accession>
<protein>
    <submittedName>
        <fullName evidence="11">Vancomycin resistance protein VanJ</fullName>
    </submittedName>
</protein>
<keyword evidence="4" id="KW-0479">Metal-binding</keyword>
<keyword evidence="7" id="KW-0460">Magnesium</keyword>
<sequence length="309" mass="33485">MRPSSRLAWLVLLTVALAWALGEWTAEGTVPTLLLAYLPPVVWLLPAGLALLWTLGRRRGVGVALAALALAVWGAGFGQWRAQGDGKLRVLTYNVARGTLGSPAELLDILKGADADLILLQETNFLRPEDGEALRRGLSGYAVHSGYEVSTFSRLPVLGSETYAQPGSRRTTLETRVRVQGQEVRVMNVHLGTVLVSSALRGDWERVRATHAVRAAQVGRLCELARSSSGPLLVGGDFNTPPRGQLYRRLKGCLGPDAHEAAGRGPGWTFPSLFLRIDHFFARGLKATRSTALGEARASDHLPLLVEYR</sequence>
<dbReference type="GO" id="GO:0016787">
    <property type="term" value="F:hydrolase activity"/>
    <property type="evidence" value="ECO:0007669"/>
    <property type="project" value="UniProtKB-KW"/>
</dbReference>
<dbReference type="GO" id="GO:0004518">
    <property type="term" value="F:nuclease activity"/>
    <property type="evidence" value="ECO:0007669"/>
    <property type="project" value="UniProtKB-KW"/>
</dbReference>
<dbReference type="STRING" id="856736.SAMN04488058_10710"/>
<comment type="cofactor">
    <cofactor evidence="2">
        <name>Mg(2+)</name>
        <dbReference type="ChEBI" id="CHEBI:18420"/>
    </cofactor>
</comment>
<dbReference type="Gene3D" id="3.60.10.10">
    <property type="entry name" value="Endonuclease/exonuclease/phosphatase"/>
    <property type="match status" value="1"/>
</dbReference>
<evidence type="ECO:0000313" key="12">
    <source>
        <dbReference type="Proteomes" id="UP000199223"/>
    </source>
</evidence>
<name>A0A1H6YIS7_9DEIO</name>
<evidence type="ECO:0000256" key="7">
    <source>
        <dbReference type="ARBA" id="ARBA00022842"/>
    </source>
</evidence>
<dbReference type="PANTHER" id="PTHR15822">
    <property type="entry name" value="TRAF AND TNF RECEPTOR-ASSOCIATED PROTEIN"/>
    <property type="match status" value="1"/>
</dbReference>
<evidence type="ECO:0000256" key="6">
    <source>
        <dbReference type="ARBA" id="ARBA00022801"/>
    </source>
</evidence>
<reference evidence="12" key="1">
    <citation type="submission" date="2016-10" db="EMBL/GenBank/DDBJ databases">
        <authorList>
            <person name="Varghese N."/>
            <person name="Submissions S."/>
        </authorList>
    </citation>
    <scope>NUCLEOTIDE SEQUENCE [LARGE SCALE GENOMIC DNA]</scope>
    <source>
        <strain evidence="12">CGMCC 1.10218</strain>
    </source>
</reference>
<evidence type="ECO:0000256" key="2">
    <source>
        <dbReference type="ARBA" id="ARBA00001946"/>
    </source>
</evidence>
<keyword evidence="9" id="KW-1133">Transmembrane helix</keyword>
<gene>
    <name evidence="11" type="ORF">SAMN04488058_10710</name>
</gene>